<name>A0A4Y8ZMF8_9SPHN</name>
<dbReference type="InterPro" id="IPR032676">
    <property type="entry name" value="YkuD_2"/>
</dbReference>
<comment type="caution">
    <text evidence="1">The sequence shown here is derived from an EMBL/GenBank/DDBJ whole genome shotgun (WGS) entry which is preliminary data.</text>
</comment>
<sequence>MLGAGGVAGLMVATAANGQSLAQIVAGLKDGNAPVAPRKAAAAAVPARPRVLVDPAIDPRLLARARAAFDANRKRIRNTELVAITDFSMPSREHRFFILETNTGKVTSHYVAHGRGSDPDHSGYLERFSNAYGSNATSAGAYLTGDYYYGKYGRSMKLKGLEDRNNNAEGRAIVVHSAWYAEPEVIRDHGKLGRSEGCFAFSYASLQDVLRRLGPGHLIYADKLA</sequence>
<dbReference type="OrthoDB" id="9815195at2"/>
<dbReference type="EMBL" id="SPDV01000097">
    <property type="protein sequence ID" value="TFI56345.1"/>
    <property type="molecule type" value="Genomic_DNA"/>
</dbReference>
<keyword evidence="2" id="KW-1185">Reference proteome</keyword>
<dbReference type="PANTHER" id="PTHR38477">
    <property type="entry name" value="HYPOTHETICAL EXPORTED PROTEIN"/>
    <property type="match status" value="1"/>
</dbReference>
<evidence type="ECO:0000313" key="2">
    <source>
        <dbReference type="Proteomes" id="UP000298213"/>
    </source>
</evidence>
<dbReference type="Pfam" id="PF13645">
    <property type="entry name" value="YkuD_2"/>
    <property type="match status" value="1"/>
</dbReference>
<evidence type="ECO:0000313" key="1">
    <source>
        <dbReference type="EMBL" id="TFI56345.1"/>
    </source>
</evidence>
<organism evidence="1 2">
    <name type="scientific">Sphingomonas parva</name>
    <dbReference type="NCBI Taxonomy" id="2555898"/>
    <lineage>
        <taxon>Bacteria</taxon>
        <taxon>Pseudomonadati</taxon>
        <taxon>Pseudomonadota</taxon>
        <taxon>Alphaproteobacteria</taxon>
        <taxon>Sphingomonadales</taxon>
        <taxon>Sphingomonadaceae</taxon>
        <taxon>Sphingomonas</taxon>
    </lineage>
</organism>
<dbReference type="PANTHER" id="PTHR38477:SF1">
    <property type="entry name" value="MUREIN L,D-TRANSPEPTIDASE CATALYTIC DOMAIN FAMILY PROTEIN"/>
    <property type="match status" value="1"/>
</dbReference>
<proteinExistence type="predicted"/>
<accession>A0A4Y8ZMF8</accession>
<gene>
    <name evidence="1" type="ORF">E2493_20690</name>
</gene>
<dbReference type="AlphaFoldDB" id="A0A4Y8ZMF8"/>
<protein>
    <submittedName>
        <fullName evidence="1">Murein L,D-transpeptidase catalytic domain family protein</fullName>
    </submittedName>
</protein>
<dbReference type="Proteomes" id="UP000298213">
    <property type="component" value="Unassembled WGS sequence"/>
</dbReference>
<reference evidence="1 2" key="1">
    <citation type="submission" date="2019-03" db="EMBL/GenBank/DDBJ databases">
        <title>Genome sequence of Sphingomonas sp. 17J27-24.</title>
        <authorList>
            <person name="Kim M."/>
            <person name="Maeng S."/>
            <person name="Sathiyaraj S."/>
        </authorList>
    </citation>
    <scope>NUCLEOTIDE SEQUENCE [LARGE SCALE GENOMIC DNA]</scope>
    <source>
        <strain evidence="1 2">17J27-24</strain>
    </source>
</reference>